<dbReference type="Pfam" id="PF03033">
    <property type="entry name" value="Glyco_transf_28"/>
    <property type="match status" value="1"/>
</dbReference>
<dbReference type="PANTHER" id="PTHR48050">
    <property type="entry name" value="STEROL 3-BETA-GLUCOSYLTRANSFERASE"/>
    <property type="match status" value="1"/>
</dbReference>
<dbReference type="InterPro" id="IPR002213">
    <property type="entry name" value="UDP_glucos_trans"/>
</dbReference>
<dbReference type="Pfam" id="PF06722">
    <property type="entry name" value="EryCIII-like_C"/>
    <property type="match status" value="1"/>
</dbReference>
<dbReference type="AlphaFoldDB" id="A0A9W4JDB3"/>
<dbReference type="EMBL" id="CAJVPG010000332">
    <property type="protein sequence ID" value="CAG8392672.1"/>
    <property type="molecule type" value="Genomic_DNA"/>
</dbReference>
<feature type="domain" description="Glycosyltransferase family 28 N-terminal" evidence="5">
    <location>
        <begin position="83"/>
        <end position="231"/>
    </location>
</feature>
<dbReference type="OrthoDB" id="5835829at2759"/>
<dbReference type="PANTHER" id="PTHR48050:SF27">
    <property type="entry name" value="GLUCOSYLTRANSFERASE, PUTATIVE (AFU_ORTHOLOGUE AFUA_7G04880)-RELATED"/>
    <property type="match status" value="1"/>
</dbReference>
<evidence type="ECO:0000256" key="4">
    <source>
        <dbReference type="SAM" id="MobiDB-lite"/>
    </source>
</evidence>
<feature type="region of interest" description="Disordered" evidence="4">
    <location>
        <begin position="601"/>
        <end position="645"/>
    </location>
</feature>
<dbReference type="GO" id="GO:0016906">
    <property type="term" value="F:sterol 3-beta-glucosyltransferase activity"/>
    <property type="evidence" value="ECO:0007669"/>
    <property type="project" value="UniProtKB-ARBA"/>
</dbReference>
<feature type="compositionally biased region" description="Low complexity" evidence="4">
    <location>
        <begin position="615"/>
        <end position="629"/>
    </location>
</feature>
<dbReference type="FunFam" id="3.40.50.2000:FF:000009">
    <property type="entry name" value="Sterol 3-beta-glucosyltransferase UGT80A2"/>
    <property type="match status" value="1"/>
</dbReference>
<dbReference type="GO" id="GO:0006629">
    <property type="term" value="P:lipid metabolic process"/>
    <property type="evidence" value="ECO:0007669"/>
    <property type="project" value="UniProtKB-KW"/>
</dbReference>
<evidence type="ECO:0000259" key="6">
    <source>
        <dbReference type="Pfam" id="PF06722"/>
    </source>
</evidence>
<organism evidence="7 8">
    <name type="scientific">Penicillium salamii</name>
    <dbReference type="NCBI Taxonomy" id="1612424"/>
    <lineage>
        <taxon>Eukaryota</taxon>
        <taxon>Fungi</taxon>
        <taxon>Dikarya</taxon>
        <taxon>Ascomycota</taxon>
        <taxon>Pezizomycotina</taxon>
        <taxon>Eurotiomycetes</taxon>
        <taxon>Eurotiomycetidae</taxon>
        <taxon>Eurotiales</taxon>
        <taxon>Aspergillaceae</taxon>
        <taxon>Penicillium</taxon>
    </lineage>
</organism>
<evidence type="ECO:0008006" key="9">
    <source>
        <dbReference type="Google" id="ProtNLM"/>
    </source>
</evidence>
<protein>
    <recommendedName>
        <fullName evidence="9">Glycosyltransferase family 28 N-terminal domain-containing protein</fullName>
    </recommendedName>
</protein>
<feature type="domain" description="Erythromycin biosynthesis protein CIII-like C-terminal" evidence="6">
    <location>
        <begin position="392"/>
        <end position="489"/>
    </location>
</feature>
<sequence>MSGTDPQQSELHDEQPPRYSMLEEAGWSQEGPHVQEDGRIRVDLDSKICRTLTKLIPTPREEPELPAPPVYPGNEICNIHLNIVIQVVGSRGDVQPFIALGNELQLHGHRVRLATHNTFESFVLKSGLEFFPIGGDPSELMVYMVKNPGLIPQMKSLRDGEIQKKRAMVAEMLTGCWESCIGDDPISGAPFVADAIIANPPSFAHVHCAQALSIPVHMMFTMPWSSTRAFPHPLANLKYSNTEPKIANFVSYGIVEWMTWQGLGDVINDWRATLDLEPVPATEGPSLCDTLKVPFTYCWSPSLMPKPIEWPAHIDVCGFFFRSLPDYTPPRDLDAFLRNGSPPVYIGFGSIVIEDAANMTKLILQAVRTLGIRAIISRGWSKLGEESSDDQVFYLDDCPHEWLFQHVSAVVHHGGAGTTACGLRFGKATTIVPFFGDQLFWGNLIASRGLGPKPIPYKSLNPQNLADAIQFCLKPSAQAAAHDVARQMCDESGVSTAVASFHRNLPLDRMRCHLLTSEPAVWKLKKSSKPFHLSRLAADVLVEHHRLKASDLEPYAIHSIFIQNRRWDPVTGTTSALIGTSTDIVRSTGDIFLLPYQEFRRHPQSPSTGDVAEPSSARSPSISSTGASSMVTTHSERQSRLKTTGLAVGASSKSLGKTVGHFYKGMLIDMPLAASEGLRAVPRLYGDEVKDHGDVRDWKSGAMFAGKNFTHGMSEGFSGLFTQPYKGGQKEGAKGVMKGLAKGTLGMTTKVSSAALGLVAYPAHGMMKSLYTVTHSGTRKRITEARKREGKYLEEHTEKGRVGRQLVLRRFEAQQRTATSSSS</sequence>
<gene>
    <name evidence="7" type="ORF">PSALAMII_LOCUS6935</name>
</gene>
<feature type="region of interest" description="Disordered" evidence="4">
    <location>
        <begin position="1"/>
        <end position="39"/>
    </location>
</feature>
<reference evidence="7" key="1">
    <citation type="submission" date="2021-07" db="EMBL/GenBank/DDBJ databases">
        <authorList>
            <person name="Branca A.L. A."/>
        </authorList>
    </citation>
    <scope>NUCLEOTIDE SEQUENCE</scope>
</reference>
<dbReference type="InterPro" id="IPR010610">
    <property type="entry name" value="EryCIII-like_C"/>
</dbReference>
<evidence type="ECO:0000259" key="5">
    <source>
        <dbReference type="Pfam" id="PF03033"/>
    </source>
</evidence>
<evidence type="ECO:0000256" key="1">
    <source>
        <dbReference type="ARBA" id="ARBA00004184"/>
    </source>
</evidence>
<dbReference type="GO" id="GO:0012505">
    <property type="term" value="C:endomembrane system"/>
    <property type="evidence" value="ECO:0007669"/>
    <property type="project" value="UniProtKB-SubCell"/>
</dbReference>
<name>A0A9W4JDB3_9EURO</name>
<keyword evidence="2" id="KW-0808">Transferase</keyword>
<dbReference type="Gene3D" id="3.40.50.2000">
    <property type="entry name" value="Glycogen Phosphorylase B"/>
    <property type="match status" value="2"/>
</dbReference>
<dbReference type="CDD" id="cd03784">
    <property type="entry name" value="GT1_Gtf-like"/>
    <property type="match status" value="1"/>
</dbReference>
<comment type="subcellular location">
    <subcellularLocation>
        <location evidence="1">Endomembrane system</location>
        <topology evidence="1">Peripheral membrane protein</topology>
    </subcellularLocation>
</comment>
<dbReference type="GO" id="GO:0005975">
    <property type="term" value="P:carbohydrate metabolic process"/>
    <property type="evidence" value="ECO:0007669"/>
    <property type="project" value="InterPro"/>
</dbReference>
<dbReference type="FunFam" id="3.40.50.2000:FF:000100">
    <property type="entry name" value="Glycosyltransferase family 1 protein"/>
    <property type="match status" value="1"/>
</dbReference>
<keyword evidence="3" id="KW-0443">Lipid metabolism</keyword>
<dbReference type="Proteomes" id="UP001152649">
    <property type="component" value="Unassembled WGS sequence"/>
</dbReference>
<proteinExistence type="predicted"/>
<dbReference type="SUPFAM" id="SSF53756">
    <property type="entry name" value="UDP-Glycosyltransferase/glycogen phosphorylase"/>
    <property type="match status" value="1"/>
</dbReference>
<evidence type="ECO:0000313" key="7">
    <source>
        <dbReference type="EMBL" id="CAG8392672.1"/>
    </source>
</evidence>
<comment type="caution">
    <text evidence="7">The sequence shown here is derived from an EMBL/GenBank/DDBJ whole genome shotgun (WGS) entry which is preliminary data.</text>
</comment>
<evidence type="ECO:0000256" key="3">
    <source>
        <dbReference type="ARBA" id="ARBA00023098"/>
    </source>
</evidence>
<keyword evidence="8" id="KW-1185">Reference proteome</keyword>
<evidence type="ECO:0000313" key="8">
    <source>
        <dbReference type="Proteomes" id="UP001152649"/>
    </source>
</evidence>
<dbReference type="InterPro" id="IPR050426">
    <property type="entry name" value="Glycosyltransferase_28"/>
</dbReference>
<accession>A0A9W4JDB3</accession>
<dbReference type="InterPro" id="IPR004276">
    <property type="entry name" value="GlycoTrans_28_N"/>
</dbReference>
<evidence type="ECO:0000256" key="2">
    <source>
        <dbReference type="ARBA" id="ARBA00022679"/>
    </source>
</evidence>